<dbReference type="RefSeq" id="WP_154942687.1">
    <property type="nucleotide sequence ID" value="NZ_VIXA01000003.1"/>
</dbReference>
<gene>
    <name evidence="2" type="ORF">FHX75_13760</name>
</gene>
<organism evidence="2 3">
    <name type="scientific">Micromonospora palomenae</name>
    <dbReference type="NCBI Taxonomy" id="1461247"/>
    <lineage>
        <taxon>Bacteria</taxon>
        <taxon>Bacillati</taxon>
        <taxon>Actinomycetota</taxon>
        <taxon>Actinomycetes</taxon>
        <taxon>Micromonosporales</taxon>
        <taxon>Micromonosporaceae</taxon>
        <taxon>Micromonospora</taxon>
    </lineage>
</organism>
<reference evidence="2 3" key="1">
    <citation type="submission" date="2019-06" db="EMBL/GenBank/DDBJ databases">
        <title>Sequencing the genomes of 1000 actinobacteria strains.</title>
        <authorList>
            <person name="Klenk H.-P."/>
        </authorList>
    </citation>
    <scope>NUCLEOTIDE SEQUENCE [LARGE SCALE GENOMIC DNA]</scope>
    <source>
        <strain evidence="2 3">DSM 102131</strain>
    </source>
</reference>
<evidence type="ECO:0000256" key="1">
    <source>
        <dbReference type="SAM" id="Phobius"/>
    </source>
</evidence>
<keyword evidence="1" id="KW-0472">Membrane</keyword>
<keyword evidence="1" id="KW-1133">Transmembrane helix</keyword>
<evidence type="ECO:0000313" key="2">
    <source>
        <dbReference type="EMBL" id="TWG13711.1"/>
    </source>
</evidence>
<sequence length="67" mass="7338">MTRPPRSPRRNAAILGYLLVVATIGLGFLALQPGLPGLVRLAVGLMWLAVALPCLYLIRWLLRSDRG</sequence>
<protein>
    <submittedName>
        <fullName evidence="2">Uncharacterized protein</fullName>
    </submittedName>
</protein>
<keyword evidence="3" id="KW-1185">Reference proteome</keyword>
<dbReference type="EMBL" id="VIXA01000003">
    <property type="protein sequence ID" value="TWG13711.1"/>
    <property type="molecule type" value="Genomic_DNA"/>
</dbReference>
<evidence type="ECO:0000313" key="3">
    <source>
        <dbReference type="Proteomes" id="UP000319927"/>
    </source>
</evidence>
<proteinExistence type="predicted"/>
<dbReference type="Proteomes" id="UP000319927">
    <property type="component" value="Unassembled WGS sequence"/>
</dbReference>
<feature type="transmembrane region" description="Helical" evidence="1">
    <location>
        <begin position="12"/>
        <end position="31"/>
    </location>
</feature>
<accession>A0A561VQ09</accession>
<dbReference type="AlphaFoldDB" id="A0A561VQ09"/>
<keyword evidence="1" id="KW-0812">Transmembrane</keyword>
<comment type="caution">
    <text evidence="2">The sequence shown here is derived from an EMBL/GenBank/DDBJ whole genome shotgun (WGS) entry which is preliminary data.</text>
</comment>
<feature type="transmembrane region" description="Helical" evidence="1">
    <location>
        <begin position="37"/>
        <end position="58"/>
    </location>
</feature>
<name>A0A561VQ09_9ACTN</name>